<accession>B9SCW3</accession>
<evidence type="ECO:0000313" key="1">
    <source>
        <dbReference type="EMBL" id="EEF38558.1"/>
    </source>
</evidence>
<gene>
    <name evidence="1" type="ORF">RCOM_1281860</name>
</gene>
<evidence type="ECO:0000313" key="2">
    <source>
        <dbReference type="Proteomes" id="UP000008311"/>
    </source>
</evidence>
<proteinExistence type="predicted"/>
<protein>
    <submittedName>
        <fullName evidence="1">Uncharacterized protein</fullName>
    </submittedName>
</protein>
<keyword evidence="2" id="KW-1185">Reference proteome</keyword>
<organism evidence="1 2">
    <name type="scientific">Ricinus communis</name>
    <name type="common">Castor bean</name>
    <dbReference type="NCBI Taxonomy" id="3988"/>
    <lineage>
        <taxon>Eukaryota</taxon>
        <taxon>Viridiplantae</taxon>
        <taxon>Streptophyta</taxon>
        <taxon>Embryophyta</taxon>
        <taxon>Tracheophyta</taxon>
        <taxon>Spermatophyta</taxon>
        <taxon>Magnoliopsida</taxon>
        <taxon>eudicotyledons</taxon>
        <taxon>Gunneridae</taxon>
        <taxon>Pentapetalae</taxon>
        <taxon>rosids</taxon>
        <taxon>fabids</taxon>
        <taxon>Malpighiales</taxon>
        <taxon>Euphorbiaceae</taxon>
        <taxon>Acalyphoideae</taxon>
        <taxon>Acalypheae</taxon>
        <taxon>Ricinus</taxon>
    </lineage>
</organism>
<sequence length="62" mass="7218">MNLYNHYDLKGGIVVEENNYCNELPENSQISWQLVKDASHHQPAVEVLTTIFWMFPALLRPC</sequence>
<dbReference type="EMBL" id="EQ973924">
    <property type="protein sequence ID" value="EEF38558.1"/>
    <property type="molecule type" value="Genomic_DNA"/>
</dbReference>
<dbReference type="InParanoid" id="B9SCW3"/>
<reference evidence="2" key="1">
    <citation type="journal article" date="2010" name="Nat. Biotechnol.">
        <title>Draft genome sequence of the oilseed species Ricinus communis.</title>
        <authorList>
            <person name="Chan A.P."/>
            <person name="Crabtree J."/>
            <person name="Zhao Q."/>
            <person name="Lorenzi H."/>
            <person name="Orvis J."/>
            <person name="Puiu D."/>
            <person name="Melake-Berhan A."/>
            <person name="Jones K.M."/>
            <person name="Redman J."/>
            <person name="Chen G."/>
            <person name="Cahoon E.B."/>
            <person name="Gedil M."/>
            <person name="Stanke M."/>
            <person name="Haas B.J."/>
            <person name="Wortman J.R."/>
            <person name="Fraser-Liggett C.M."/>
            <person name="Ravel J."/>
            <person name="Rabinowicz P.D."/>
        </authorList>
    </citation>
    <scope>NUCLEOTIDE SEQUENCE [LARGE SCALE GENOMIC DNA]</scope>
    <source>
        <strain evidence="2">cv. Hale</strain>
    </source>
</reference>
<dbReference type="AlphaFoldDB" id="B9SCW3"/>
<name>B9SCW3_RICCO</name>
<dbReference type="Proteomes" id="UP000008311">
    <property type="component" value="Unassembled WGS sequence"/>
</dbReference>